<accession>A0A1S3D8W5</accession>
<proteinExistence type="inferred from homology"/>
<dbReference type="Gene3D" id="1.20.1340.10">
    <property type="entry name" value="dopa decarboxylase, N-terminal domain"/>
    <property type="match status" value="1"/>
</dbReference>
<name>A0A1S3D8W5_DIACI</name>
<keyword evidence="3 5" id="KW-0663">Pyridoxal phosphate</keyword>
<organism evidence="7 8">
    <name type="scientific">Diaphorina citri</name>
    <name type="common">Asian citrus psyllid</name>
    <dbReference type="NCBI Taxonomy" id="121845"/>
    <lineage>
        <taxon>Eukaryota</taxon>
        <taxon>Metazoa</taxon>
        <taxon>Ecdysozoa</taxon>
        <taxon>Arthropoda</taxon>
        <taxon>Hexapoda</taxon>
        <taxon>Insecta</taxon>
        <taxon>Pterygota</taxon>
        <taxon>Neoptera</taxon>
        <taxon>Paraneoptera</taxon>
        <taxon>Hemiptera</taxon>
        <taxon>Sternorrhyncha</taxon>
        <taxon>Psylloidea</taxon>
        <taxon>Psyllidae</taxon>
        <taxon>Diaphorininae</taxon>
        <taxon>Diaphorina</taxon>
    </lineage>
</organism>
<feature type="modified residue" description="N6-(pyridoxal phosphate)lysine" evidence="5">
    <location>
        <position position="303"/>
    </location>
</feature>
<dbReference type="FunFam" id="1.20.1340.10:FF:000001">
    <property type="entry name" value="Histidine decarboxylase"/>
    <property type="match status" value="1"/>
</dbReference>
<evidence type="ECO:0000256" key="2">
    <source>
        <dbReference type="ARBA" id="ARBA00009533"/>
    </source>
</evidence>
<dbReference type="InterPro" id="IPR010977">
    <property type="entry name" value="Aromatic_deC"/>
</dbReference>
<dbReference type="InterPro" id="IPR002129">
    <property type="entry name" value="PyrdxlP-dep_de-COase"/>
</dbReference>
<dbReference type="Gene3D" id="3.40.640.10">
    <property type="entry name" value="Type I PLP-dependent aspartate aminotransferase-like (Major domain)"/>
    <property type="match status" value="1"/>
</dbReference>
<evidence type="ECO:0000313" key="7">
    <source>
        <dbReference type="Proteomes" id="UP000079169"/>
    </source>
</evidence>
<dbReference type="GO" id="GO:0006520">
    <property type="term" value="P:amino acid metabolic process"/>
    <property type="evidence" value="ECO:0007669"/>
    <property type="project" value="InterPro"/>
</dbReference>
<dbReference type="GO" id="GO:0019752">
    <property type="term" value="P:carboxylic acid metabolic process"/>
    <property type="evidence" value="ECO:0007669"/>
    <property type="project" value="InterPro"/>
</dbReference>
<dbReference type="Proteomes" id="UP000079169">
    <property type="component" value="Unplaced"/>
</dbReference>
<dbReference type="Pfam" id="PF00282">
    <property type="entry name" value="Pyridoxal_deC"/>
    <property type="match status" value="1"/>
</dbReference>
<dbReference type="PANTHER" id="PTHR11999">
    <property type="entry name" value="GROUP II PYRIDOXAL-5-PHOSPHATE DECARBOXYLASE"/>
    <property type="match status" value="1"/>
</dbReference>
<dbReference type="GO" id="GO:0006584">
    <property type="term" value="P:catecholamine metabolic process"/>
    <property type="evidence" value="ECO:0007669"/>
    <property type="project" value="TreeGrafter"/>
</dbReference>
<dbReference type="GO" id="GO:0005737">
    <property type="term" value="C:cytoplasm"/>
    <property type="evidence" value="ECO:0007669"/>
    <property type="project" value="TreeGrafter"/>
</dbReference>
<dbReference type="GeneID" id="103513799"/>
<dbReference type="InterPro" id="IPR015424">
    <property type="entry name" value="PyrdxlP-dep_Trfase"/>
</dbReference>
<dbReference type="KEGG" id="dci:103513799"/>
<dbReference type="GO" id="GO:0004058">
    <property type="term" value="F:aromatic-L-amino-acid decarboxylase activity"/>
    <property type="evidence" value="ECO:0007669"/>
    <property type="project" value="TreeGrafter"/>
</dbReference>
<reference evidence="8" key="1">
    <citation type="submission" date="2025-08" db="UniProtKB">
        <authorList>
            <consortium name="RefSeq"/>
        </authorList>
    </citation>
    <scope>IDENTIFICATION</scope>
</reference>
<evidence type="ECO:0000256" key="4">
    <source>
        <dbReference type="ARBA" id="ARBA00023239"/>
    </source>
</evidence>
<dbReference type="OMA" id="RECAKAT"/>
<keyword evidence="7" id="KW-1185">Reference proteome</keyword>
<dbReference type="PaxDb" id="121845-A0A1S3D8W5"/>
<evidence type="ECO:0000256" key="3">
    <source>
        <dbReference type="ARBA" id="ARBA00022898"/>
    </source>
</evidence>
<evidence type="ECO:0000256" key="1">
    <source>
        <dbReference type="ARBA" id="ARBA00001933"/>
    </source>
</evidence>
<comment type="similarity">
    <text evidence="2 6">Belongs to the group II decarboxylase family.</text>
</comment>
<evidence type="ECO:0000313" key="8">
    <source>
        <dbReference type="RefSeq" id="XP_008476868.1"/>
    </source>
</evidence>
<dbReference type="STRING" id="121845.A0A1S3D8W5"/>
<dbReference type="InterPro" id="IPR021115">
    <property type="entry name" value="Pyridoxal-P_BS"/>
</dbReference>
<protein>
    <submittedName>
        <fullName evidence="8">Alpha-methyldopa hypersensitive protein-like</fullName>
    </submittedName>
</protein>
<dbReference type="PANTHER" id="PTHR11999:SF60">
    <property type="entry name" value="3,4-DIHYDROXYPHENYLACETALDEHYDE SYNTHASE"/>
    <property type="match status" value="1"/>
</dbReference>
<dbReference type="GO" id="GO:0030170">
    <property type="term" value="F:pyridoxal phosphate binding"/>
    <property type="evidence" value="ECO:0007669"/>
    <property type="project" value="InterPro"/>
</dbReference>
<evidence type="ECO:0000256" key="5">
    <source>
        <dbReference type="PIRSR" id="PIRSR602129-50"/>
    </source>
</evidence>
<evidence type="ECO:0000256" key="6">
    <source>
        <dbReference type="RuleBase" id="RU000382"/>
    </source>
</evidence>
<comment type="cofactor">
    <cofactor evidence="1 5 6">
        <name>pyridoxal 5'-phosphate</name>
        <dbReference type="ChEBI" id="CHEBI:597326"/>
    </cofactor>
</comment>
<dbReference type="PROSITE" id="PS00392">
    <property type="entry name" value="DDC_GAD_HDC_YDC"/>
    <property type="match status" value="1"/>
</dbReference>
<dbReference type="PRINTS" id="PR00800">
    <property type="entry name" value="YHDCRBOXLASE"/>
</dbReference>
<dbReference type="RefSeq" id="XP_008476868.1">
    <property type="nucleotide sequence ID" value="XM_008478646.3"/>
</dbReference>
<dbReference type="InterPro" id="IPR015421">
    <property type="entry name" value="PyrdxlP-dep_Trfase_major"/>
</dbReference>
<dbReference type="AlphaFoldDB" id="A0A1S3D8W5"/>
<gene>
    <name evidence="8" type="primary">LOC103513799</name>
</gene>
<sequence length="359" mass="39808">MNSEEFREFGKAAIDFIADYVDNIRERPVLPSVEPGYLASLVPGEMPEEGEDWRHIMRDMNTVIMPGITHWQSPQFNAYFPTGSSYPSIVGDMLSGAFGLIGFSWLSSPACTELEVLVMNWLGKALGLPEEFLNCSPGPGGGIIQSTASEATLVSILVAKRKMINHWQSKNPSLTENDIRNKLVAYTSDQSNSSVEKSAIIGDVPVRQLRSDDNGVLRGDALLTAVKEDLAKGLIPCCLIATLGTTGTCAFDNLEELGPICQEYNIWLHVDAAYAGSALLLPEYAHLKRGLEYVDSFDFNTHKWLLVNFDCSAMWVKDANHLMNAFFIDRVYLKHTDAPMNTQSPDYMRCQPCKTLLNL</sequence>
<dbReference type="SUPFAM" id="SSF53383">
    <property type="entry name" value="PLP-dependent transferases"/>
    <property type="match status" value="1"/>
</dbReference>
<keyword evidence="4 6" id="KW-0456">Lyase</keyword>